<dbReference type="EMBL" id="JAZHXJ010000854">
    <property type="protein sequence ID" value="KAL1849892.1"/>
    <property type="molecule type" value="Genomic_DNA"/>
</dbReference>
<protein>
    <recommendedName>
        <fullName evidence="5">FAD-binding domain-containing protein</fullName>
    </recommendedName>
</protein>
<proteinExistence type="predicted"/>
<dbReference type="PANTHER" id="PTHR46972:SF1">
    <property type="entry name" value="FAD DEPENDENT OXIDOREDUCTASE DOMAIN-CONTAINING PROTEIN"/>
    <property type="match status" value="1"/>
</dbReference>
<dbReference type="PANTHER" id="PTHR46972">
    <property type="entry name" value="MONOOXYGENASE ASQM-RELATED"/>
    <property type="match status" value="1"/>
</dbReference>
<evidence type="ECO:0000313" key="7">
    <source>
        <dbReference type="Proteomes" id="UP001586593"/>
    </source>
</evidence>
<reference evidence="6 7" key="1">
    <citation type="journal article" date="2024" name="Commun. Biol.">
        <title>Comparative genomic analysis of thermophilic fungi reveals convergent evolutionary adaptations and gene losses.</title>
        <authorList>
            <person name="Steindorff A.S."/>
            <person name="Aguilar-Pontes M.V."/>
            <person name="Robinson A.J."/>
            <person name="Andreopoulos B."/>
            <person name="LaButti K."/>
            <person name="Kuo A."/>
            <person name="Mondo S."/>
            <person name="Riley R."/>
            <person name="Otillar R."/>
            <person name="Haridas S."/>
            <person name="Lipzen A."/>
            <person name="Grimwood J."/>
            <person name="Schmutz J."/>
            <person name="Clum A."/>
            <person name="Reid I.D."/>
            <person name="Moisan M.C."/>
            <person name="Butler G."/>
            <person name="Nguyen T.T.M."/>
            <person name="Dewar K."/>
            <person name="Conant G."/>
            <person name="Drula E."/>
            <person name="Henrissat B."/>
            <person name="Hansel C."/>
            <person name="Singer S."/>
            <person name="Hutchinson M.I."/>
            <person name="de Vries R.P."/>
            <person name="Natvig D.O."/>
            <person name="Powell A.J."/>
            <person name="Tsang A."/>
            <person name="Grigoriev I.V."/>
        </authorList>
    </citation>
    <scope>NUCLEOTIDE SEQUENCE [LARGE SCALE GENOMIC DNA]</scope>
    <source>
        <strain evidence="6 7">ATCC 24622</strain>
    </source>
</reference>
<dbReference type="InterPro" id="IPR036188">
    <property type="entry name" value="FAD/NAD-bd_sf"/>
</dbReference>
<name>A0ABR3W0A8_9PEZI</name>
<comment type="caution">
    <text evidence="6">The sequence shown here is derived from an EMBL/GenBank/DDBJ whole genome shotgun (WGS) entry which is preliminary data.</text>
</comment>
<keyword evidence="1" id="KW-0285">Flavoprotein</keyword>
<keyword evidence="3" id="KW-0560">Oxidoreductase</keyword>
<keyword evidence="4" id="KW-0503">Monooxygenase</keyword>
<keyword evidence="2" id="KW-0274">FAD</keyword>
<sequence>MPEYTPRIAIVGAGPAGLTLGRLLYLQGIPATIYERRPEPTAEDLAKPCGMLDLHAESGIAALRDCGLPGWSTATAGCCTTTSATTATRRARRSRATT</sequence>
<evidence type="ECO:0000313" key="6">
    <source>
        <dbReference type="EMBL" id="KAL1849892.1"/>
    </source>
</evidence>
<dbReference type="InterPro" id="IPR002938">
    <property type="entry name" value="FAD-bd"/>
</dbReference>
<organism evidence="6 7">
    <name type="scientific">Phialemonium thermophilum</name>
    <dbReference type="NCBI Taxonomy" id="223376"/>
    <lineage>
        <taxon>Eukaryota</taxon>
        <taxon>Fungi</taxon>
        <taxon>Dikarya</taxon>
        <taxon>Ascomycota</taxon>
        <taxon>Pezizomycotina</taxon>
        <taxon>Sordariomycetes</taxon>
        <taxon>Sordariomycetidae</taxon>
        <taxon>Cephalothecales</taxon>
        <taxon>Cephalothecaceae</taxon>
        <taxon>Phialemonium</taxon>
    </lineage>
</organism>
<accession>A0ABR3W0A8</accession>
<evidence type="ECO:0000256" key="1">
    <source>
        <dbReference type="ARBA" id="ARBA00022630"/>
    </source>
</evidence>
<evidence type="ECO:0000256" key="3">
    <source>
        <dbReference type="ARBA" id="ARBA00023002"/>
    </source>
</evidence>
<dbReference type="PRINTS" id="PR00419">
    <property type="entry name" value="ADXRDTASE"/>
</dbReference>
<dbReference type="Gene3D" id="3.50.50.60">
    <property type="entry name" value="FAD/NAD(P)-binding domain"/>
    <property type="match status" value="1"/>
</dbReference>
<gene>
    <name evidence="6" type="ORF">VTK73DRAFT_9794</name>
</gene>
<dbReference type="SUPFAM" id="SSF51905">
    <property type="entry name" value="FAD/NAD(P)-binding domain"/>
    <property type="match status" value="1"/>
</dbReference>
<dbReference type="Proteomes" id="UP001586593">
    <property type="component" value="Unassembled WGS sequence"/>
</dbReference>
<evidence type="ECO:0000256" key="4">
    <source>
        <dbReference type="ARBA" id="ARBA00023033"/>
    </source>
</evidence>
<keyword evidence="7" id="KW-1185">Reference proteome</keyword>
<evidence type="ECO:0000256" key="2">
    <source>
        <dbReference type="ARBA" id="ARBA00022827"/>
    </source>
</evidence>
<feature type="domain" description="FAD-binding" evidence="5">
    <location>
        <begin position="8"/>
        <end position="43"/>
    </location>
</feature>
<dbReference type="Pfam" id="PF01494">
    <property type="entry name" value="FAD_binding_3"/>
    <property type="match status" value="1"/>
</dbReference>
<evidence type="ECO:0000259" key="5">
    <source>
        <dbReference type="Pfam" id="PF01494"/>
    </source>
</evidence>